<reference evidence="2 3" key="1">
    <citation type="journal article" date="2024" name="BMC Genomics">
        <title>De novo assembly and annotation of Popillia japonica's genome with initial clues to its potential as an invasive pest.</title>
        <authorList>
            <person name="Cucini C."/>
            <person name="Boschi S."/>
            <person name="Funari R."/>
            <person name="Cardaioli E."/>
            <person name="Iannotti N."/>
            <person name="Marturano G."/>
            <person name="Paoli F."/>
            <person name="Bruttini M."/>
            <person name="Carapelli A."/>
            <person name="Frati F."/>
            <person name="Nardi F."/>
        </authorList>
    </citation>
    <scope>NUCLEOTIDE SEQUENCE [LARGE SCALE GENOMIC DNA]</scope>
    <source>
        <strain evidence="2">DMR45628</strain>
    </source>
</reference>
<name>A0AAW1JFI0_POPJA</name>
<dbReference type="EMBL" id="JASPKY010000402">
    <property type="protein sequence ID" value="KAK9702006.1"/>
    <property type="molecule type" value="Genomic_DNA"/>
</dbReference>
<evidence type="ECO:0000313" key="2">
    <source>
        <dbReference type="EMBL" id="KAK9702006.1"/>
    </source>
</evidence>
<proteinExistence type="predicted"/>
<evidence type="ECO:0000256" key="1">
    <source>
        <dbReference type="SAM" id="MobiDB-lite"/>
    </source>
</evidence>
<keyword evidence="3" id="KW-1185">Reference proteome</keyword>
<gene>
    <name evidence="2" type="ORF">QE152_g30242</name>
</gene>
<dbReference type="Proteomes" id="UP001458880">
    <property type="component" value="Unassembled WGS sequence"/>
</dbReference>
<organism evidence="2 3">
    <name type="scientific">Popillia japonica</name>
    <name type="common">Japanese beetle</name>
    <dbReference type="NCBI Taxonomy" id="7064"/>
    <lineage>
        <taxon>Eukaryota</taxon>
        <taxon>Metazoa</taxon>
        <taxon>Ecdysozoa</taxon>
        <taxon>Arthropoda</taxon>
        <taxon>Hexapoda</taxon>
        <taxon>Insecta</taxon>
        <taxon>Pterygota</taxon>
        <taxon>Neoptera</taxon>
        <taxon>Endopterygota</taxon>
        <taxon>Coleoptera</taxon>
        <taxon>Polyphaga</taxon>
        <taxon>Scarabaeiformia</taxon>
        <taxon>Scarabaeidae</taxon>
        <taxon>Rutelinae</taxon>
        <taxon>Popillia</taxon>
    </lineage>
</organism>
<evidence type="ECO:0000313" key="3">
    <source>
        <dbReference type="Proteomes" id="UP001458880"/>
    </source>
</evidence>
<comment type="caution">
    <text evidence="2">The sequence shown here is derived from an EMBL/GenBank/DDBJ whole genome shotgun (WGS) entry which is preliminary data.</text>
</comment>
<feature type="compositionally biased region" description="Low complexity" evidence="1">
    <location>
        <begin position="7"/>
        <end position="18"/>
    </location>
</feature>
<feature type="region of interest" description="Disordered" evidence="1">
    <location>
        <begin position="1"/>
        <end position="28"/>
    </location>
</feature>
<dbReference type="AlphaFoldDB" id="A0AAW1JFI0"/>
<sequence>MFRRFSLDTSSFKLSSSPSPSPPSTPPALSGNVFTNWYSRFSNNVKKRHLNLSPRGLFKRVLLPIVDPFLENVNFSDLRK</sequence>
<accession>A0AAW1JFI0</accession>
<protein>
    <submittedName>
        <fullName evidence="2">Uncharacterized protein</fullName>
    </submittedName>
</protein>